<dbReference type="KEGG" id="gtt:GUITHDRAFT_82501"/>
<dbReference type="EnsemblProtists" id="EKX32232">
    <property type="protein sequence ID" value="EKX32232"/>
    <property type="gene ID" value="GUITHDRAFT_82501"/>
</dbReference>
<feature type="compositionally biased region" description="Basic and acidic residues" evidence="2">
    <location>
        <begin position="1"/>
        <end position="25"/>
    </location>
</feature>
<keyword evidence="1" id="KW-0808">Transferase</keyword>
<evidence type="ECO:0000313" key="5">
    <source>
        <dbReference type="EnsemblProtists" id="EKX32232"/>
    </source>
</evidence>
<protein>
    <recommendedName>
        <fullName evidence="1">Poly [ADP-ribose] polymerase</fullName>
        <shortName evidence="1">PARP</shortName>
        <ecNumber evidence="1">2.4.2.-</ecNumber>
    </recommendedName>
</protein>
<dbReference type="SUPFAM" id="SSF56399">
    <property type="entry name" value="ADP-ribosylation"/>
    <property type="match status" value="1"/>
</dbReference>
<gene>
    <name evidence="4" type="ORF">GUITHDRAFT_82501</name>
</gene>
<keyword evidence="6" id="KW-1185">Reference proteome</keyword>
<dbReference type="EC" id="2.4.2.-" evidence="1"/>
<dbReference type="Proteomes" id="UP000011087">
    <property type="component" value="Unassembled WGS sequence"/>
</dbReference>
<accession>L1I825</accession>
<proteinExistence type="predicted"/>
<dbReference type="GO" id="GO:1990404">
    <property type="term" value="F:NAD+-protein mono-ADP-ribosyltransferase activity"/>
    <property type="evidence" value="ECO:0007669"/>
    <property type="project" value="TreeGrafter"/>
</dbReference>
<evidence type="ECO:0000256" key="1">
    <source>
        <dbReference type="RuleBase" id="RU362114"/>
    </source>
</evidence>
<dbReference type="HOGENOM" id="CLU_867248_0_0_1"/>
<sequence>MSRGKQLEDDDRSRKEQLQKEKAELNKQGQLLQDQQRQVQSELRTLSQREAELQRKTRDVETEKLLLAQDRAVLKPPYYWQSQSSGTSADIKVDLTSEWKDRIQELMTSTCKSQYLGQGRNNKGLKYKGYEVERVFRIEHAGLWSAYALERRSIGQLMLQQGNRHPKTKVSTCRDWMKSSLLQDKTSNEAFLFHGTKHDMADAILKSGLDERVCSLEGLFGAGVYLAENSSKSDEYCTPDSHGICRMLLVRVALGTPFEALQTMRRARRPPAMPGSSRLHDSVMAVTRDTHPQACLDKHREFIVYDRRQTYPELLIEFRRV</sequence>
<reference evidence="4 6" key="1">
    <citation type="journal article" date="2012" name="Nature">
        <title>Algal genomes reveal evolutionary mosaicism and the fate of nucleomorphs.</title>
        <authorList>
            <consortium name="DOE Joint Genome Institute"/>
            <person name="Curtis B.A."/>
            <person name="Tanifuji G."/>
            <person name="Burki F."/>
            <person name="Gruber A."/>
            <person name="Irimia M."/>
            <person name="Maruyama S."/>
            <person name="Arias M.C."/>
            <person name="Ball S.G."/>
            <person name="Gile G.H."/>
            <person name="Hirakawa Y."/>
            <person name="Hopkins J.F."/>
            <person name="Kuo A."/>
            <person name="Rensing S.A."/>
            <person name="Schmutz J."/>
            <person name="Symeonidi A."/>
            <person name="Elias M."/>
            <person name="Eveleigh R.J."/>
            <person name="Herman E.K."/>
            <person name="Klute M.J."/>
            <person name="Nakayama T."/>
            <person name="Obornik M."/>
            <person name="Reyes-Prieto A."/>
            <person name="Armbrust E.V."/>
            <person name="Aves S.J."/>
            <person name="Beiko R.G."/>
            <person name="Coutinho P."/>
            <person name="Dacks J.B."/>
            <person name="Durnford D.G."/>
            <person name="Fast N.M."/>
            <person name="Green B.R."/>
            <person name="Grisdale C.J."/>
            <person name="Hempel F."/>
            <person name="Henrissat B."/>
            <person name="Hoppner M.P."/>
            <person name="Ishida K."/>
            <person name="Kim E."/>
            <person name="Koreny L."/>
            <person name="Kroth P.G."/>
            <person name="Liu Y."/>
            <person name="Malik S.B."/>
            <person name="Maier U.G."/>
            <person name="McRose D."/>
            <person name="Mock T."/>
            <person name="Neilson J.A."/>
            <person name="Onodera N.T."/>
            <person name="Poole A.M."/>
            <person name="Pritham E.J."/>
            <person name="Richards T.A."/>
            <person name="Rocap G."/>
            <person name="Roy S.W."/>
            <person name="Sarai C."/>
            <person name="Schaack S."/>
            <person name="Shirato S."/>
            <person name="Slamovits C.H."/>
            <person name="Spencer D.F."/>
            <person name="Suzuki S."/>
            <person name="Worden A.Z."/>
            <person name="Zauner S."/>
            <person name="Barry K."/>
            <person name="Bell C."/>
            <person name="Bharti A.K."/>
            <person name="Crow J.A."/>
            <person name="Grimwood J."/>
            <person name="Kramer R."/>
            <person name="Lindquist E."/>
            <person name="Lucas S."/>
            <person name="Salamov A."/>
            <person name="McFadden G.I."/>
            <person name="Lane C.E."/>
            <person name="Keeling P.J."/>
            <person name="Gray M.W."/>
            <person name="Grigoriev I.V."/>
            <person name="Archibald J.M."/>
        </authorList>
    </citation>
    <scope>NUCLEOTIDE SEQUENCE</scope>
    <source>
        <strain evidence="4 6">CCMP2712</strain>
    </source>
</reference>
<dbReference type="GO" id="GO:0005634">
    <property type="term" value="C:nucleus"/>
    <property type="evidence" value="ECO:0007669"/>
    <property type="project" value="TreeGrafter"/>
</dbReference>
<dbReference type="eggNOG" id="KOG4177">
    <property type="taxonomic scope" value="Eukaryota"/>
</dbReference>
<keyword evidence="1" id="KW-0328">Glycosyltransferase</keyword>
<dbReference type="OMA" id="RYCVARE"/>
<dbReference type="PROSITE" id="PS51059">
    <property type="entry name" value="PARP_CATALYTIC"/>
    <property type="match status" value="1"/>
</dbReference>
<evidence type="ECO:0000256" key="2">
    <source>
        <dbReference type="SAM" id="MobiDB-lite"/>
    </source>
</evidence>
<dbReference type="STRING" id="905079.L1I825"/>
<name>L1I825_GUITC</name>
<dbReference type="AlphaFoldDB" id="L1I825"/>
<dbReference type="RefSeq" id="XP_005819212.1">
    <property type="nucleotide sequence ID" value="XM_005819155.1"/>
</dbReference>
<dbReference type="EMBL" id="JH993203">
    <property type="protein sequence ID" value="EKX32232.1"/>
    <property type="molecule type" value="Genomic_DNA"/>
</dbReference>
<feature type="compositionally biased region" description="Low complexity" evidence="2">
    <location>
        <begin position="26"/>
        <end position="43"/>
    </location>
</feature>
<dbReference type="Pfam" id="PF00644">
    <property type="entry name" value="PARP"/>
    <property type="match status" value="1"/>
</dbReference>
<dbReference type="PaxDb" id="55529-EKX32232"/>
<feature type="region of interest" description="Disordered" evidence="2">
    <location>
        <begin position="1"/>
        <end position="43"/>
    </location>
</feature>
<feature type="domain" description="PARP catalytic" evidence="3">
    <location>
        <begin position="76"/>
        <end position="321"/>
    </location>
</feature>
<dbReference type="Gene3D" id="3.90.228.10">
    <property type="match status" value="1"/>
</dbReference>
<dbReference type="PANTHER" id="PTHR45740:SF2">
    <property type="entry name" value="POLY [ADP-RIBOSE] POLYMERASE"/>
    <property type="match status" value="1"/>
</dbReference>
<dbReference type="GO" id="GO:0003950">
    <property type="term" value="F:NAD+ poly-ADP-ribosyltransferase activity"/>
    <property type="evidence" value="ECO:0007669"/>
    <property type="project" value="UniProtKB-UniRule"/>
</dbReference>
<dbReference type="InterPro" id="IPR051712">
    <property type="entry name" value="ARTD-AVP"/>
</dbReference>
<reference evidence="6" key="2">
    <citation type="submission" date="2012-11" db="EMBL/GenBank/DDBJ databases">
        <authorList>
            <person name="Kuo A."/>
            <person name="Curtis B.A."/>
            <person name="Tanifuji G."/>
            <person name="Burki F."/>
            <person name="Gruber A."/>
            <person name="Irimia M."/>
            <person name="Maruyama S."/>
            <person name="Arias M.C."/>
            <person name="Ball S.G."/>
            <person name="Gile G.H."/>
            <person name="Hirakawa Y."/>
            <person name="Hopkins J.F."/>
            <person name="Rensing S.A."/>
            <person name="Schmutz J."/>
            <person name="Symeonidi A."/>
            <person name="Elias M."/>
            <person name="Eveleigh R.J."/>
            <person name="Herman E.K."/>
            <person name="Klute M.J."/>
            <person name="Nakayama T."/>
            <person name="Obornik M."/>
            <person name="Reyes-Prieto A."/>
            <person name="Armbrust E.V."/>
            <person name="Aves S.J."/>
            <person name="Beiko R.G."/>
            <person name="Coutinho P."/>
            <person name="Dacks J.B."/>
            <person name="Durnford D.G."/>
            <person name="Fast N.M."/>
            <person name="Green B.R."/>
            <person name="Grisdale C."/>
            <person name="Hempe F."/>
            <person name="Henrissat B."/>
            <person name="Hoppner M.P."/>
            <person name="Ishida K.-I."/>
            <person name="Kim E."/>
            <person name="Koreny L."/>
            <person name="Kroth P.G."/>
            <person name="Liu Y."/>
            <person name="Malik S.-B."/>
            <person name="Maier U.G."/>
            <person name="McRose D."/>
            <person name="Mock T."/>
            <person name="Neilson J.A."/>
            <person name="Onodera N.T."/>
            <person name="Poole A.M."/>
            <person name="Pritham E.J."/>
            <person name="Richards T.A."/>
            <person name="Rocap G."/>
            <person name="Roy S.W."/>
            <person name="Sarai C."/>
            <person name="Schaack S."/>
            <person name="Shirato S."/>
            <person name="Slamovits C.H."/>
            <person name="Spencer D.F."/>
            <person name="Suzuki S."/>
            <person name="Worden A.Z."/>
            <person name="Zauner S."/>
            <person name="Barry K."/>
            <person name="Bell C."/>
            <person name="Bharti A.K."/>
            <person name="Crow J.A."/>
            <person name="Grimwood J."/>
            <person name="Kramer R."/>
            <person name="Lindquist E."/>
            <person name="Lucas S."/>
            <person name="Salamov A."/>
            <person name="McFadden G.I."/>
            <person name="Lane C.E."/>
            <person name="Keeling P.J."/>
            <person name="Gray M.W."/>
            <person name="Grigoriev I.V."/>
            <person name="Archibald J.M."/>
        </authorList>
    </citation>
    <scope>NUCLEOTIDE SEQUENCE</scope>
    <source>
        <strain evidence="6">CCMP2712</strain>
    </source>
</reference>
<evidence type="ECO:0000313" key="4">
    <source>
        <dbReference type="EMBL" id="EKX32232.1"/>
    </source>
</evidence>
<dbReference type="GeneID" id="17288964"/>
<keyword evidence="1" id="KW-0520">NAD</keyword>
<evidence type="ECO:0000313" key="6">
    <source>
        <dbReference type="Proteomes" id="UP000011087"/>
    </source>
</evidence>
<dbReference type="PANTHER" id="PTHR45740">
    <property type="entry name" value="POLY [ADP-RIBOSE] POLYMERASE"/>
    <property type="match status" value="1"/>
</dbReference>
<organism evidence="4">
    <name type="scientific">Guillardia theta (strain CCMP2712)</name>
    <name type="common">Cryptophyte</name>
    <dbReference type="NCBI Taxonomy" id="905079"/>
    <lineage>
        <taxon>Eukaryota</taxon>
        <taxon>Cryptophyceae</taxon>
        <taxon>Pyrenomonadales</taxon>
        <taxon>Geminigeraceae</taxon>
        <taxon>Guillardia</taxon>
    </lineage>
</organism>
<dbReference type="OrthoDB" id="6133115at2759"/>
<dbReference type="InterPro" id="IPR012317">
    <property type="entry name" value="Poly(ADP-ribose)pol_cat_dom"/>
</dbReference>
<evidence type="ECO:0000259" key="3">
    <source>
        <dbReference type="PROSITE" id="PS51059"/>
    </source>
</evidence>
<reference evidence="5" key="3">
    <citation type="submission" date="2015-06" db="UniProtKB">
        <authorList>
            <consortium name="EnsemblProtists"/>
        </authorList>
    </citation>
    <scope>IDENTIFICATION</scope>
</reference>